<gene>
    <name evidence="1" type="ORF">QJS04_geneDACA005387</name>
</gene>
<accession>A0AAV9AXJ8</accession>
<name>A0AAV9AXJ8_ACOGR</name>
<dbReference type="Proteomes" id="UP001179952">
    <property type="component" value="Unassembled WGS sequence"/>
</dbReference>
<reference evidence="1" key="2">
    <citation type="submission" date="2023-06" db="EMBL/GenBank/DDBJ databases">
        <authorList>
            <person name="Ma L."/>
            <person name="Liu K.-W."/>
            <person name="Li Z."/>
            <person name="Hsiao Y.-Y."/>
            <person name="Qi Y."/>
            <person name="Fu T."/>
            <person name="Tang G."/>
            <person name="Zhang D."/>
            <person name="Sun W.-H."/>
            <person name="Liu D.-K."/>
            <person name="Li Y."/>
            <person name="Chen G.-Z."/>
            <person name="Liu X.-D."/>
            <person name="Liao X.-Y."/>
            <person name="Jiang Y.-T."/>
            <person name="Yu X."/>
            <person name="Hao Y."/>
            <person name="Huang J."/>
            <person name="Zhao X.-W."/>
            <person name="Ke S."/>
            <person name="Chen Y.-Y."/>
            <person name="Wu W.-L."/>
            <person name="Hsu J.-L."/>
            <person name="Lin Y.-F."/>
            <person name="Huang M.-D."/>
            <person name="Li C.-Y."/>
            <person name="Huang L."/>
            <person name="Wang Z.-W."/>
            <person name="Zhao X."/>
            <person name="Zhong W.-Y."/>
            <person name="Peng D.-H."/>
            <person name="Ahmad S."/>
            <person name="Lan S."/>
            <person name="Zhang J.-S."/>
            <person name="Tsai W.-C."/>
            <person name="Van De Peer Y."/>
            <person name="Liu Z.-J."/>
        </authorList>
    </citation>
    <scope>NUCLEOTIDE SEQUENCE</scope>
    <source>
        <strain evidence="1">SCP</strain>
        <tissue evidence="1">Leaves</tissue>
    </source>
</reference>
<dbReference type="AlphaFoldDB" id="A0AAV9AXJ8"/>
<sequence>MDFREWCKSESVRLTGASDTSFLEFCSKQSTAEAKMLLIENLGPLDPDHKFIDKFLDYKELFSADVIEIAFQAKDERNVTGDIVGHTNTNYAVATRDSDADVGLEGSAKGGGKKKGKKGKKVSPLVLGFNVVSNRIMMGEIQTIED</sequence>
<protein>
    <submittedName>
        <fullName evidence="1">Uncharacterized protein</fullName>
    </submittedName>
</protein>
<dbReference type="EMBL" id="JAUJYN010000006">
    <property type="protein sequence ID" value="KAK1268917.1"/>
    <property type="molecule type" value="Genomic_DNA"/>
</dbReference>
<proteinExistence type="predicted"/>
<keyword evidence="2" id="KW-1185">Reference proteome</keyword>
<dbReference type="PANTHER" id="PTHR47471">
    <property type="entry name" value="GYF DOMAIN-CONTAINING PROTEIN"/>
    <property type="match status" value="1"/>
</dbReference>
<organism evidence="1 2">
    <name type="scientific">Acorus gramineus</name>
    <name type="common">Dwarf sweet flag</name>
    <dbReference type="NCBI Taxonomy" id="55184"/>
    <lineage>
        <taxon>Eukaryota</taxon>
        <taxon>Viridiplantae</taxon>
        <taxon>Streptophyta</taxon>
        <taxon>Embryophyta</taxon>
        <taxon>Tracheophyta</taxon>
        <taxon>Spermatophyta</taxon>
        <taxon>Magnoliopsida</taxon>
        <taxon>Liliopsida</taxon>
        <taxon>Acoraceae</taxon>
        <taxon>Acorus</taxon>
    </lineage>
</organism>
<dbReference type="PANTHER" id="PTHR47471:SF1">
    <property type="entry name" value="PROTEIN ESSENTIAL FOR POTEXVIRUS ACCUMULATION 1"/>
    <property type="match status" value="1"/>
</dbReference>
<comment type="caution">
    <text evidence="1">The sequence shown here is derived from an EMBL/GenBank/DDBJ whole genome shotgun (WGS) entry which is preliminary data.</text>
</comment>
<reference evidence="1" key="1">
    <citation type="journal article" date="2023" name="Nat. Commun.">
        <title>Diploid and tetraploid genomes of Acorus and the evolution of monocots.</title>
        <authorList>
            <person name="Ma L."/>
            <person name="Liu K.W."/>
            <person name="Li Z."/>
            <person name="Hsiao Y.Y."/>
            <person name="Qi Y."/>
            <person name="Fu T."/>
            <person name="Tang G.D."/>
            <person name="Zhang D."/>
            <person name="Sun W.H."/>
            <person name="Liu D.K."/>
            <person name="Li Y."/>
            <person name="Chen G.Z."/>
            <person name="Liu X.D."/>
            <person name="Liao X.Y."/>
            <person name="Jiang Y.T."/>
            <person name="Yu X."/>
            <person name="Hao Y."/>
            <person name="Huang J."/>
            <person name="Zhao X.W."/>
            <person name="Ke S."/>
            <person name="Chen Y.Y."/>
            <person name="Wu W.L."/>
            <person name="Hsu J.L."/>
            <person name="Lin Y.F."/>
            <person name="Huang M.D."/>
            <person name="Li C.Y."/>
            <person name="Huang L."/>
            <person name="Wang Z.W."/>
            <person name="Zhao X."/>
            <person name="Zhong W.Y."/>
            <person name="Peng D.H."/>
            <person name="Ahmad S."/>
            <person name="Lan S."/>
            <person name="Zhang J.S."/>
            <person name="Tsai W.C."/>
            <person name="Van de Peer Y."/>
            <person name="Liu Z.J."/>
        </authorList>
    </citation>
    <scope>NUCLEOTIDE SEQUENCE</scope>
    <source>
        <strain evidence="1">SCP</strain>
    </source>
</reference>
<evidence type="ECO:0000313" key="2">
    <source>
        <dbReference type="Proteomes" id="UP001179952"/>
    </source>
</evidence>
<evidence type="ECO:0000313" key="1">
    <source>
        <dbReference type="EMBL" id="KAK1268917.1"/>
    </source>
</evidence>